<dbReference type="EMBL" id="SRXT01000001">
    <property type="protein sequence ID" value="TGX55846.1"/>
    <property type="molecule type" value="Genomic_DNA"/>
</dbReference>
<keyword evidence="2" id="KW-1185">Reference proteome</keyword>
<sequence length="72" mass="8038">MADLRLPRLPDRTPVKVGIQVTPQLFADLTRYAALYKETYGQEEAIADLIPSMLTAFLDSDRVFAKTRPGGK</sequence>
<gene>
    <name evidence="1" type="ORF">E5A73_01595</name>
</gene>
<evidence type="ECO:0000313" key="1">
    <source>
        <dbReference type="EMBL" id="TGX55846.1"/>
    </source>
</evidence>
<reference evidence="1 2" key="1">
    <citation type="submission" date="2019-04" db="EMBL/GenBank/DDBJ databases">
        <title>Sphingomonas psychrotolerans sp. nov., isolated from soil in the Tianshan Mountains, Xinjiang, China.</title>
        <authorList>
            <person name="Luo Y."/>
            <person name="Sheng H."/>
        </authorList>
    </citation>
    <scope>NUCLEOTIDE SEQUENCE [LARGE SCALE GENOMIC DNA]</scope>
    <source>
        <strain evidence="1 2">ZFGT-11</strain>
    </source>
</reference>
<dbReference type="Pfam" id="PF10038">
    <property type="entry name" value="DUF2274"/>
    <property type="match status" value="1"/>
</dbReference>
<dbReference type="AlphaFoldDB" id="A0A4S1XKX3"/>
<accession>A0A4S1XKX3</accession>
<dbReference type="OrthoDB" id="9803810at2"/>
<name>A0A4S1XKX3_9SPHN</name>
<evidence type="ECO:0000313" key="2">
    <source>
        <dbReference type="Proteomes" id="UP000306147"/>
    </source>
</evidence>
<dbReference type="RefSeq" id="WP_135962047.1">
    <property type="nucleotide sequence ID" value="NZ_SRXT01000001.1"/>
</dbReference>
<dbReference type="Proteomes" id="UP000306147">
    <property type="component" value="Unassembled WGS sequence"/>
</dbReference>
<organism evidence="1 2">
    <name type="scientific">Sphingomonas gei</name>
    <dbReference type="NCBI Taxonomy" id="1395960"/>
    <lineage>
        <taxon>Bacteria</taxon>
        <taxon>Pseudomonadati</taxon>
        <taxon>Pseudomonadota</taxon>
        <taxon>Alphaproteobacteria</taxon>
        <taxon>Sphingomonadales</taxon>
        <taxon>Sphingomonadaceae</taxon>
        <taxon>Sphingomonas</taxon>
    </lineage>
</organism>
<dbReference type="InterPro" id="IPR018733">
    <property type="entry name" value="DUF2274"/>
</dbReference>
<comment type="caution">
    <text evidence="1">The sequence shown here is derived from an EMBL/GenBank/DDBJ whole genome shotgun (WGS) entry which is preliminary data.</text>
</comment>
<protein>
    <submittedName>
        <fullName evidence="1">DUF2274 domain-containing protein</fullName>
    </submittedName>
</protein>
<proteinExistence type="predicted"/>